<gene>
    <name evidence="2" type="ORF">F959_01695</name>
</gene>
<dbReference type="Proteomes" id="UP000018445">
    <property type="component" value="Unassembled WGS sequence"/>
</dbReference>
<sequence>MSAFLIIIGFILAFSGMIFGPYIFHKHIRNYQESHAMGFLCMLPGMFVVMLGFYLR</sequence>
<evidence type="ECO:0000256" key="1">
    <source>
        <dbReference type="SAM" id="Phobius"/>
    </source>
</evidence>
<feature type="transmembrane region" description="Helical" evidence="1">
    <location>
        <begin position="36"/>
        <end position="55"/>
    </location>
</feature>
<dbReference type="EMBL" id="APPO01000013">
    <property type="protein sequence ID" value="ENV36888.1"/>
    <property type="molecule type" value="Genomic_DNA"/>
</dbReference>
<dbReference type="eggNOG" id="ENOG5031RXT">
    <property type="taxonomic scope" value="Bacteria"/>
</dbReference>
<name>N8ZYK5_ACIVR</name>
<feature type="transmembrane region" description="Helical" evidence="1">
    <location>
        <begin position="6"/>
        <end position="24"/>
    </location>
</feature>
<accession>N8ZYK5</accession>
<protein>
    <submittedName>
        <fullName evidence="2">Uncharacterized protein</fullName>
    </submittedName>
</protein>
<dbReference type="HOGENOM" id="CLU_3003560_0_0_6"/>
<proteinExistence type="predicted"/>
<dbReference type="PATRIC" id="fig|1191460.12.peg.1680"/>
<keyword evidence="1" id="KW-0812">Transmembrane</keyword>
<dbReference type="AlphaFoldDB" id="N8ZYK5"/>
<evidence type="ECO:0000313" key="3">
    <source>
        <dbReference type="Proteomes" id="UP000018445"/>
    </source>
</evidence>
<comment type="caution">
    <text evidence="2">The sequence shown here is derived from an EMBL/GenBank/DDBJ whole genome shotgun (WGS) entry which is preliminary data.</text>
</comment>
<keyword evidence="1" id="KW-0472">Membrane</keyword>
<keyword evidence="3" id="KW-1185">Reference proteome</keyword>
<keyword evidence="1" id="KW-1133">Transmembrane helix</keyword>
<evidence type="ECO:0000313" key="2">
    <source>
        <dbReference type="EMBL" id="ENV36888.1"/>
    </source>
</evidence>
<organism evidence="2 3">
    <name type="scientific">Acinetobacter venetianus (strain ATCC 31012 / DSM 23050 / BCRC 14357 / CCUG 45561 / CIP 110063 / KCTC 2702 / LMG 19082 / RAG-1)</name>
    <dbReference type="NCBI Taxonomy" id="1191460"/>
    <lineage>
        <taxon>Bacteria</taxon>
        <taxon>Pseudomonadati</taxon>
        <taxon>Pseudomonadota</taxon>
        <taxon>Gammaproteobacteria</taxon>
        <taxon>Moraxellales</taxon>
        <taxon>Moraxellaceae</taxon>
        <taxon>Acinetobacter</taxon>
    </lineage>
</organism>
<reference evidence="2 3" key="1">
    <citation type="submission" date="2013-02" db="EMBL/GenBank/DDBJ databases">
        <title>The Genome Sequence of Acinetobacter venetianus CIP 110063.</title>
        <authorList>
            <consortium name="The Broad Institute Genome Sequencing Platform"/>
            <consortium name="The Broad Institute Genome Sequencing Center for Infectious Disease"/>
            <person name="Cerqueira G."/>
            <person name="Feldgarden M."/>
            <person name="Courvalin P."/>
            <person name="Perichon B."/>
            <person name="Grillot-Courvalin C."/>
            <person name="Clermont D."/>
            <person name="Rocha E."/>
            <person name="Yoon E.-J."/>
            <person name="Nemec A."/>
            <person name="Walker B."/>
            <person name="Young S.K."/>
            <person name="Zeng Q."/>
            <person name="Gargeya S."/>
            <person name="Fitzgerald M."/>
            <person name="Haas B."/>
            <person name="Abouelleil A."/>
            <person name="Alvarado L."/>
            <person name="Arachchi H.M."/>
            <person name="Berlin A.M."/>
            <person name="Chapman S.B."/>
            <person name="Dewar J."/>
            <person name="Goldberg J."/>
            <person name="Griggs A."/>
            <person name="Gujja S."/>
            <person name="Hansen M."/>
            <person name="Howarth C."/>
            <person name="Imamovic A."/>
            <person name="Larimer J."/>
            <person name="McCowan C."/>
            <person name="Murphy C."/>
            <person name="Neiman D."/>
            <person name="Pearson M."/>
            <person name="Priest M."/>
            <person name="Roberts A."/>
            <person name="Saif S."/>
            <person name="Shea T."/>
            <person name="Sisk P."/>
            <person name="Sykes S."/>
            <person name="Wortman J."/>
            <person name="Nusbaum C."/>
            <person name="Birren B."/>
        </authorList>
    </citation>
    <scope>NUCLEOTIDE SEQUENCE [LARGE SCALE GENOMIC DNA]</scope>
    <source>
        <strain evidence="3">ATCC 31012 / DSM 23050 / BCRC 14357 / CCUG 45561 / CIP 110063 / KCTC 2702 / LMG 19082 / RAG-1</strain>
    </source>
</reference>